<dbReference type="InterPro" id="IPR036748">
    <property type="entry name" value="MTH938-like_sf"/>
</dbReference>
<dbReference type="GO" id="GO:0005743">
    <property type="term" value="C:mitochondrial inner membrane"/>
    <property type="evidence" value="ECO:0007669"/>
    <property type="project" value="TreeGrafter"/>
</dbReference>
<dbReference type="Proteomes" id="UP000769528">
    <property type="component" value="Unassembled WGS sequence"/>
</dbReference>
<organism evidence="1 2">
    <name type="scientific">Wickerhamomyces mucosus</name>
    <dbReference type="NCBI Taxonomy" id="1378264"/>
    <lineage>
        <taxon>Eukaryota</taxon>
        <taxon>Fungi</taxon>
        <taxon>Dikarya</taxon>
        <taxon>Ascomycota</taxon>
        <taxon>Saccharomycotina</taxon>
        <taxon>Saccharomycetes</taxon>
        <taxon>Phaffomycetales</taxon>
        <taxon>Wickerhamomycetaceae</taxon>
        <taxon>Wickerhamomyces</taxon>
    </lineage>
</organism>
<dbReference type="EMBL" id="JAEUBF010001269">
    <property type="protein sequence ID" value="KAH3671766.1"/>
    <property type="molecule type" value="Genomic_DNA"/>
</dbReference>
<dbReference type="OrthoDB" id="20681at2759"/>
<evidence type="ECO:0000313" key="1">
    <source>
        <dbReference type="EMBL" id="KAH3671766.1"/>
    </source>
</evidence>
<proteinExistence type="predicted"/>
<sequence length="140" mass="15798">MLRYQTSNNIDSILSNGSIQFTNGIIIESNKSILLLSGQILELEINYNDKIINRNEIDIRGLNFLKLINPLPDLLVIGTGKYFRKISMNNINFLQIELGLKLEISNSINAIKNFDLLSKERFNGSIMGLILPLNEGGFNK</sequence>
<dbReference type="InterPro" id="IPR007523">
    <property type="entry name" value="NDUFAF3/AAMDC"/>
</dbReference>
<reference evidence="1" key="1">
    <citation type="journal article" date="2021" name="Open Biol.">
        <title>Shared evolutionary footprints suggest mitochondrial oxidative damage underlies multiple complex I losses in fungi.</title>
        <authorList>
            <person name="Schikora-Tamarit M.A."/>
            <person name="Marcet-Houben M."/>
            <person name="Nosek J."/>
            <person name="Gabaldon T."/>
        </authorList>
    </citation>
    <scope>NUCLEOTIDE SEQUENCE</scope>
    <source>
        <strain evidence="1">CBS6341</strain>
    </source>
</reference>
<reference evidence="1" key="2">
    <citation type="submission" date="2021-01" db="EMBL/GenBank/DDBJ databases">
        <authorList>
            <person name="Schikora-Tamarit M.A."/>
        </authorList>
    </citation>
    <scope>NUCLEOTIDE SEQUENCE</scope>
    <source>
        <strain evidence="1">CBS6341</strain>
    </source>
</reference>
<evidence type="ECO:0000313" key="2">
    <source>
        <dbReference type="Proteomes" id="UP000769528"/>
    </source>
</evidence>
<dbReference type="AlphaFoldDB" id="A0A9P8TB51"/>
<dbReference type="GO" id="GO:0032981">
    <property type="term" value="P:mitochondrial respiratory chain complex I assembly"/>
    <property type="evidence" value="ECO:0007669"/>
    <property type="project" value="TreeGrafter"/>
</dbReference>
<keyword evidence="2" id="KW-1185">Reference proteome</keyword>
<dbReference type="SUPFAM" id="SSF64076">
    <property type="entry name" value="MTH938-like"/>
    <property type="match status" value="1"/>
</dbReference>
<gene>
    <name evidence="1" type="ORF">WICMUC_004577</name>
</gene>
<dbReference type="Gene3D" id="3.40.1230.10">
    <property type="entry name" value="MTH938-like"/>
    <property type="match status" value="1"/>
</dbReference>
<comment type="caution">
    <text evidence="1">The sequence shown here is derived from an EMBL/GenBank/DDBJ whole genome shotgun (WGS) entry which is preliminary data.</text>
</comment>
<accession>A0A9P8TB51</accession>
<dbReference type="PANTHER" id="PTHR21192">
    <property type="entry name" value="NUCLEAR PROTEIN E3-3"/>
    <property type="match status" value="1"/>
</dbReference>
<protein>
    <submittedName>
        <fullName evidence="1">Uncharacterized protein</fullName>
    </submittedName>
</protein>
<name>A0A9P8TB51_9ASCO</name>
<dbReference type="PANTHER" id="PTHR21192:SF2">
    <property type="entry name" value="NADH DEHYDROGENASE [UBIQUINONE] 1 ALPHA SUBCOMPLEX ASSEMBLY FACTOR 3"/>
    <property type="match status" value="1"/>
</dbReference>
<dbReference type="Pfam" id="PF04430">
    <property type="entry name" value="DUF498"/>
    <property type="match status" value="1"/>
</dbReference>